<dbReference type="PANTHER" id="PTHR30346">
    <property type="entry name" value="TRANSCRIPTIONAL DUAL REGULATOR HCAR-RELATED"/>
    <property type="match status" value="1"/>
</dbReference>
<dbReference type="FunFam" id="1.10.10.10:FF:000001">
    <property type="entry name" value="LysR family transcriptional regulator"/>
    <property type="match status" value="1"/>
</dbReference>
<dbReference type="Pfam" id="PF03466">
    <property type="entry name" value="LysR_substrate"/>
    <property type="match status" value="1"/>
</dbReference>
<evidence type="ECO:0000256" key="3">
    <source>
        <dbReference type="ARBA" id="ARBA00023125"/>
    </source>
</evidence>
<dbReference type="PROSITE" id="PS50931">
    <property type="entry name" value="HTH_LYSR"/>
    <property type="match status" value="1"/>
</dbReference>
<proteinExistence type="inferred from homology"/>
<dbReference type="GO" id="GO:0003677">
    <property type="term" value="F:DNA binding"/>
    <property type="evidence" value="ECO:0007669"/>
    <property type="project" value="UniProtKB-KW"/>
</dbReference>
<dbReference type="Gene3D" id="3.40.190.290">
    <property type="match status" value="1"/>
</dbReference>
<dbReference type="GO" id="GO:0032993">
    <property type="term" value="C:protein-DNA complex"/>
    <property type="evidence" value="ECO:0007669"/>
    <property type="project" value="TreeGrafter"/>
</dbReference>
<dbReference type="EMBL" id="KC246779">
    <property type="protein sequence ID" value="AHF23912.1"/>
    <property type="molecule type" value="Genomic_DNA"/>
</dbReference>
<evidence type="ECO:0000256" key="1">
    <source>
        <dbReference type="ARBA" id="ARBA00009437"/>
    </source>
</evidence>
<dbReference type="SUPFAM" id="SSF53850">
    <property type="entry name" value="Periplasmic binding protein-like II"/>
    <property type="match status" value="1"/>
</dbReference>
<organism evidence="6">
    <name type="scientific">uncultured bacterium Contig1522a</name>
    <dbReference type="NCBI Taxonomy" id="1393448"/>
    <lineage>
        <taxon>Bacteria</taxon>
        <taxon>environmental samples</taxon>
    </lineage>
</organism>
<protein>
    <submittedName>
        <fullName evidence="6">Putative transcription regulator</fullName>
    </submittedName>
</protein>
<keyword evidence="3" id="KW-0238">DNA-binding</keyword>
<dbReference type="AlphaFoldDB" id="W0FMB0"/>
<evidence type="ECO:0000256" key="2">
    <source>
        <dbReference type="ARBA" id="ARBA00023015"/>
    </source>
</evidence>
<dbReference type="InterPro" id="IPR036388">
    <property type="entry name" value="WH-like_DNA-bd_sf"/>
</dbReference>
<evidence type="ECO:0000313" key="6">
    <source>
        <dbReference type="EMBL" id="AHF23912.1"/>
    </source>
</evidence>
<dbReference type="SUPFAM" id="SSF46785">
    <property type="entry name" value="Winged helix' DNA-binding domain"/>
    <property type="match status" value="1"/>
</dbReference>
<keyword evidence="2" id="KW-0805">Transcription regulation</keyword>
<accession>W0FMB0</accession>
<dbReference type="PANTHER" id="PTHR30346:SF17">
    <property type="entry name" value="LYSR FAMILY TRANSCRIPTIONAL REGULATOR"/>
    <property type="match status" value="1"/>
</dbReference>
<comment type="similarity">
    <text evidence="1">Belongs to the LysR transcriptional regulatory family.</text>
</comment>
<keyword evidence="4" id="KW-0804">Transcription</keyword>
<dbReference type="InterPro" id="IPR036390">
    <property type="entry name" value="WH_DNA-bd_sf"/>
</dbReference>
<dbReference type="Pfam" id="PF00126">
    <property type="entry name" value="HTH_1"/>
    <property type="match status" value="1"/>
</dbReference>
<dbReference type="InterPro" id="IPR000847">
    <property type="entry name" value="LysR_HTH_N"/>
</dbReference>
<dbReference type="GO" id="GO:0003700">
    <property type="term" value="F:DNA-binding transcription factor activity"/>
    <property type="evidence" value="ECO:0007669"/>
    <property type="project" value="InterPro"/>
</dbReference>
<sequence length="307" mass="34243">MISRQLETFVKTADAGSFGKAADSLYISTPAVVQQINLLEDSLGFRVFERSNRGVKLTPAGRSLYEDAKTLLRLADDAVKKARRIAESGDTAVRIGTSLLYKCRMLPDLWTRVSEYCPDLKIEIVPMREYDSRDNVFSKLGRDFDLFEGIYASAWKDSCRFLELSRTPICCAVARNHRLAGKSRLTADDLDGETLVMPPEGVSAELDDFRKTLLAAHPTVKVTESAYYGVDTFTLCEMTTYILVTQPVYADIHPGLKTIPLDMEREFTVPYGLMIANDPSPAVKRFISAIERVEGIRPHNGNATASR</sequence>
<evidence type="ECO:0000256" key="4">
    <source>
        <dbReference type="ARBA" id="ARBA00023163"/>
    </source>
</evidence>
<reference evidence="6" key="1">
    <citation type="journal article" date="2013" name="PLoS ONE">
        <title>Metagenomic insights into the carbohydrate-active enzymes carried by the microorganisms adhering to solid digesta in the rumen of cows.</title>
        <authorList>
            <person name="Wang L."/>
            <person name="Hatem A."/>
            <person name="Catalyurek U.V."/>
            <person name="Morrison M."/>
            <person name="Yu Z."/>
        </authorList>
    </citation>
    <scope>NUCLEOTIDE SEQUENCE</scope>
</reference>
<feature type="domain" description="HTH lysR-type" evidence="5">
    <location>
        <begin position="1"/>
        <end position="58"/>
    </location>
</feature>
<dbReference type="Gene3D" id="1.10.10.10">
    <property type="entry name" value="Winged helix-like DNA-binding domain superfamily/Winged helix DNA-binding domain"/>
    <property type="match status" value="1"/>
</dbReference>
<dbReference type="InterPro" id="IPR005119">
    <property type="entry name" value="LysR_subst-bd"/>
</dbReference>
<name>W0FMB0_9BACT</name>
<evidence type="ECO:0000259" key="5">
    <source>
        <dbReference type="PROSITE" id="PS50931"/>
    </source>
</evidence>